<comment type="similarity">
    <text evidence="3">Belongs to the gas vesicle GvpF/GvpL family.</text>
</comment>
<keyword evidence="6" id="KW-1185">Reference proteome</keyword>
<accession>A0A344U1U8</accession>
<protein>
    <submittedName>
        <fullName evidence="5">Gas vesicle protein</fullName>
    </submittedName>
</protein>
<dbReference type="GO" id="GO:0031412">
    <property type="term" value="P:gas vesicle organization"/>
    <property type="evidence" value="ECO:0007669"/>
    <property type="project" value="InterPro"/>
</dbReference>
<dbReference type="EMBL" id="CP030862">
    <property type="protein sequence ID" value="AXE24869.1"/>
    <property type="molecule type" value="Genomic_DNA"/>
</dbReference>
<sequence length="285" mass="29705">MNTPSAAPSLVYAYAATPPAPALEHLLPALTGVAGSPVTLLALTDPGRGPAAAFAVSDVPRSEWDEAALKARFEDLDWLEETARAHHRVIEELAAHTTVLPLRLATLYADRASALAALRRHGQALATGLARLSGHTEYGVKLYVRPAAAPDPSGGAAPRPSAAGASASRPGAGRAYLQARRAHQHARDDHYAQARTAAERIAALAAPHAADHVRHPAQSGPLTASGAEENVLNDAYLVRDAEAEAFREAVHTAVRGLPGIRLELTGPWAPYSFAAPLPPPTAAAP</sequence>
<evidence type="ECO:0000313" key="5">
    <source>
        <dbReference type="EMBL" id="AXE24869.1"/>
    </source>
</evidence>
<dbReference type="OrthoDB" id="146444at2"/>
<evidence type="ECO:0000256" key="2">
    <source>
        <dbReference type="ARBA" id="ARBA00035108"/>
    </source>
</evidence>
<dbReference type="GO" id="GO:0031411">
    <property type="term" value="C:gas vesicle"/>
    <property type="evidence" value="ECO:0007669"/>
    <property type="project" value="UniProtKB-SubCell"/>
</dbReference>
<gene>
    <name evidence="5" type="ORF">C0216_16680</name>
</gene>
<dbReference type="Proteomes" id="UP000252004">
    <property type="component" value="Chromosome"/>
</dbReference>
<proteinExistence type="inferred from homology"/>
<dbReference type="RefSeq" id="WP_114056058.1">
    <property type="nucleotide sequence ID" value="NZ_CP030862.1"/>
</dbReference>
<dbReference type="Pfam" id="PF06386">
    <property type="entry name" value="GvpL_GvpF"/>
    <property type="match status" value="1"/>
</dbReference>
<dbReference type="KEGG" id="sgz:C0216_16680"/>
<keyword evidence="1" id="KW-0304">Gas vesicle</keyword>
<evidence type="ECO:0000313" key="6">
    <source>
        <dbReference type="Proteomes" id="UP000252004"/>
    </source>
</evidence>
<dbReference type="PANTHER" id="PTHR36852">
    <property type="entry name" value="PROTEIN GVPL 2"/>
    <property type="match status" value="1"/>
</dbReference>
<comment type="subcellular location">
    <subcellularLocation>
        <location evidence="2">Gas vesicle</location>
    </subcellularLocation>
</comment>
<evidence type="ECO:0000256" key="3">
    <source>
        <dbReference type="ARBA" id="ARBA00035643"/>
    </source>
</evidence>
<reference evidence="5 6" key="1">
    <citation type="submission" date="2018-01" db="EMBL/GenBank/DDBJ databases">
        <title>Draft genome Sequence of streptomyces globosus LZH-48.</title>
        <authorList>
            <person name="Ran K."/>
            <person name="Li Z."/>
            <person name="Wei S."/>
            <person name="Dong R."/>
        </authorList>
    </citation>
    <scope>NUCLEOTIDE SEQUENCE [LARGE SCALE GENOMIC DNA]</scope>
    <source>
        <strain evidence="5 6">LZH-48</strain>
    </source>
</reference>
<name>A0A344U1U8_9ACTN</name>
<dbReference type="PANTHER" id="PTHR36852:SF1">
    <property type="entry name" value="PROTEIN GVPL 2"/>
    <property type="match status" value="1"/>
</dbReference>
<organism evidence="5 6">
    <name type="scientific">Streptomyces globosus</name>
    <dbReference type="NCBI Taxonomy" id="68209"/>
    <lineage>
        <taxon>Bacteria</taxon>
        <taxon>Bacillati</taxon>
        <taxon>Actinomycetota</taxon>
        <taxon>Actinomycetes</taxon>
        <taxon>Kitasatosporales</taxon>
        <taxon>Streptomycetaceae</taxon>
        <taxon>Streptomyces</taxon>
    </lineage>
</organism>
<dbReference type="AlphaFoldDB" id="A0A344U1U8"/>
<feature type="compositionally biased region" description="Low complexity" evidence="4">
    <location>
        <begin position="150"/>
        <end position="175"/>
    </location>
</feature>
<evidence type="ECO:0000256" key="4">
    <source>
        <dbReference type="SAM" id="MobiDB-lite"/>
    </source>
</evidence>
<evidence type="ECO:0000256" key="1">
    <source>
        <dbReference type="ARBA" id="ARBA00022987"/>
    </source>
</evidence>
<dbReference type="InterPro" id="IPR009430">
    <property type="entry name" value="GvpL/GvpF"/>
</dbReference>
<feature type="region of interest" description="Disordered" evidence="4">
    <location>
        <begin position="150"/>
        <end position="188"/>
    </location>
</feature>